<dbReference type="AlphaFoldDB" id="A0A9P6G3Q6"/>
<gene>
    <name evidence="4" type="ORF">PMIN01_13532</name>
</gene>
<keyword evidence="1" id="KW-0862">Zinc</keyword>
<comment type="caution">
    <text evidence="4">The sequence shown here is derived from an EMBL/GenBank/DDBJ whole genome shotgun (WGS) entry which is preliminary data.</text>
</comment>
<feature type="region of interest" description="Disordered" evidence="2">
    <location>
        <begin position="439"/>
        <end position="529"/>
    </location>
</feature>
<proteinExistence type="predicted"/>
<accession>A0A9P6G3Q6</accession>
<organism evidence="4 5">
    <name type="scientific">Paraphaeosphaeria minitans</name>
    <dbReference type="NCBI Taxonomy" id="565426"/>
    <lineage>
        <taxon>Eukaryota</taxon>
        <taxon>Fungi</taxon>
        <taxon>Dikarya</taxon>
        <taxon>Ascomycota</taxon>
        <taxon>Pezizomycotina</taxon>
        <taxon>Dothideomycetes</taxon>
        <taxon>Pleosporomycetidae</taxon>
        <taxon>Pleosporales</taxon>
        <taxon>Massarineae</taxon>
        <taxon>Didymosphaeriaceae</taxon>
        <taxon>Paraphaeosphaeria</taxon>
    </lineage>
</organism>
<protein>
    <recommendedName>
        <fullName evidence="3">CCHC-type domain-containing protein</fullName>
    </recommendedName>
</protein>
<dbReference type="InterPro" id="IPR001878">
    <property type="entry name" value="Znf_CCHC"/>
</dbReference>
<dbReference type="PROSITE" id="PS50158">
    <property type="entry name" value="ZF_CCHC"/>
    <property type="match status" value="1"/>
</dbReference>
<dbReference type="OrthoDB" id="3856898at2759"/>
<feature type="compositionally biased region" description="Polar residues" evidence="2">
    <location>
        <begin position="471"/>
        <end position="487"/>
    </location>
</feature>
<keyword evidence="5" id="KW-1185">Reference proteome</keyword>
<dbReference type="GO" id="GO:0003676">
    <property type="term" value="F:nucleic acid binding"/>
    <property type="evidence" value="ECO:0007669"/>
    <property type="project" value="InterPro"/>
</dbReference>
<name>A0A9P6G3Q6_9PLEO</name>
<dbReference type="GO" id="GO:0008270">
    <property type="term" value="F:zinc ion binding"/>
    <property type="evidence" value="ECO:0007669"/>
    <property type="project" value="UniProtKB-KW"/>
</dbReference>
<feature type="compositionally biased region" description="Polar residues" evidence="2">
    <location>
        <begin position="496"/>
        <end position="515"/>
    </location>
</feature>
<keyword evidence="1" id="KW-0863">Zinc-finger</keyword>
<evidence type="ECO:0000313" key="5">
    <source>
        <dbReference type="Proteomes" id="UP000756921"/>
    </source>
</evidence>
<dbReference type="Proteomes" id="UP000756921">
    <property type="component" value="Unassembled WGS sequence"/>
</dbReference>
<evidence type="ECO:0000256" key="2">
    <source>
        <dbReference type="SAM" id="MobiDB-lite"/>
    </source>
</evidence>
<feature type="domain" description="CCHC-type" evidence="3">
    <location>
        <begin position="370"/>
        <end position="384"/>
    </location>
</feature>
<evidence type="ECO:0000256" key="1">
    <source>
        <dbReference type="PROSITE-ProRule" id="PRU00047"/>
    </source>
</evidence>
<sequence length="557" mass="61917">MATQWPQQATWPSPIHEHATRLSTYLQDSLSCIERTNSQPVPADLVKTIIHGTVTFILKVQHTPDLSAISDALRILQTEAKTAATENAHTLSDIKNELKSSTEAVRQCTTATQQNTNTGEEARAAAKEASETSKAVLEITREIKTKGIQNQANGPMTYAAMAARGQTLAGAYNTQSPKGPSAQAQREVIVNIRDSSTVQSLRVMNPRNLKAHVERAIEQSGNENIVHIKIVSSNQLKSGDLSIKTANSKEVEALQQFADDWVHRISAQATVRIPTYGVIVHGIRTSTLDMDKFEENRTQILQDNKPFIPRAEIKHIGWLTRNAPTKAASSITIEFTKAEDANKIIDEGLVWQGEVFQCERYERQCRLKQCYKCQKYGHIGTQCKAATACGYCAQEHDTRDCPSKSGLDTTKKCALCRGEHEAWNRQCPARKAETAKMKIAYDTRPRYHPVPEPTGGTAQRGGMPEARQRTRTNGATASQDVQSGRTRSLSRRGQKRTNTGNIVSSRDGENQQTGEENSHRPQRTIVPSRRALEAIESNTRLIQWHDQQMDVDENTES</sequence>
<evidence type="ECO:0000313" key="4">
    <source>
        <dbReference type="EMBL" id="KAF9728399.1"/>
    </source>
</evidence>
<reference evidence="4" key="1">
    <citation type="journal article" date="2020" name="Mol. Plant Microbe Interact.">
        <title>Genome Sequence of the Biocontrol Agent Coniothyrium minitans strain Conio (IMI 134523).</title>
        <authorList>
            <person name="Patel D."/>
            <person name="Shittu T.A."/>
            <person name="Baroncelli R."/>
            <person name="Muthumeenakshi S."/>
            <person name="Osborne T.H."/>
            <person name="Janganan T.K."/>
            <person name="Sreenivasaprasad S."/>
        </authorList>
    </citation>
    <scope>NUCLEOTIDE SEQUENCE</scope>
    <source>
        <strain evidence="4">Conio</strain>
    </source>
</reference>
<dbReference type="EMBL" id="WJXW01000020">
    <property type="protein sequence ID" value="KAF9728399.1"/>
    <property type="molecule type" value="Genomic_DNA"/>
</dbReference>
<keyword evidence="1" id="KW-0479">Metal-binding</keyword>
<evidence type="ECO:0000259" key="3">
    <source>
        <dbReference type="PROSITE" id="PS50158"/>
    </source>
</evidence>